<comment type="caution">
    <text evidence="3">The sequence shown here is derived from an EMBL/GenBank/DDBJ whole genome shotgun (WGS) entry which is preliminary data.</text>
</comment>
<dbReference type="Proteomes" id="UP000677218">
    <property type="component" value="Unassembled WGS sequence"/>
</dbReference>
<keyword evidence="2" id="KW-0812">Transmembrane</keyword>
<sequence>MADKKANIDEDKQAKLKNKSAQEKMDEAIDQMSVDELRENLSNKNADYVFRLQRELASQGKLTQEKARGMVDELLPEILKAQRRGQPANGLYMAAPKMKANEMLHPEENAAPKPVPFWQRSVDSALLYLAIFTGLFGIMELFSNTNKTSSSMGILSIASVGILMGVFMTKYEDWVLPNGSSSKVSWPKLIGVSFILIVGLFAWMWILALPAIQVINPVLPGIWYIIIAAAAYGGRYLFRKQYGIVGSTMGRQSVQSKK</sequence>
<feature type="transmembrane region" description="Helical" evidence="2">
    <location>
        <begin position="149"/>
        <end position="168"/>
    </location>
</feature>
<dbReference type="RefSeq" id="WP_212780107.1">
    <property type="nucleotide sequence ID" value="NZ_BMAY01000002.1"/>
</dbReference>
<organism evidence="3 4">
    <name type="scientific">Lactobacillus corticis</name>
    <dbReference type="NCBI Taxonomy" id="2201249"/>
    <lineage>
        <taxon>Bacteria</taxon>
        <taxon>Bacillati</taxon>
        <taxon>Bacillota</taxon>
        <taxon>Bacilli</taxon>
        <taxon>Lactobacillales</taxon>
        <taxon>Lactobacillaceae</taxon>
        <taxon>Lactobacillus</taxon>
    </lineage>
</organism>
<dbReference type="InterPro" id="IPR009214">
    <property type="entry name" value="DUF1129"/>
</dbReference>
<keyword evidence="2" id="KW-0472">Membrane</keyword>
<feature type="transmembrane region" description="Helical" evidence="2">
    <location>
        <begin position="189"/>
        <end position="215"/>
    </location>
</feature>
<dbReference type="AlphaFoldDB" id="A0A916VHJ9"/>
<name>A0A916VHJ9_9LACO</name>
<evidence type="ECO:0000256" key="1">
    <source>
        <dbReference type="SAM" id="MobiDB-lite"/>
    </source>
</evidence>
<feature type="transmembrane region" description="Helical" evidence="2">
    <location>
        <begin position="125"/>
        <end position="143"/>
    </location>
</feature>
<evidence type="ECO:0000256" key="2">
    <source>
        <dbReference type="SAM" id="Phobius"/>
    </source>
</evidence>
<keyword evidence="4" id="KW-1185">Reference proteome</keyword>
<feature type="region of interest" description="Disordered" evidence="1">
    <location>
        <begin position="1"/>
        <end position="26"/>
    </location>
</feature>
<proteinExistence type="predicted"/>
<evidence type="ECO:0000313" key="3">
    <source>
        <dbReference type="EMBL" id="GFZ26398.1"/>
    </source>
</evidence>
<dbReference type="EMBL" id="BMAY01000002">
    <property type="protein sequence ID" value="GFZ26398.1"/>
    <property type="molecule type" value="Genomic_DNA"/>
</dbReference>
<protein>
    <submittedName>
        <fullName evidence="3">Membrane protein</fullName>
    </submittedName>
</protein>
<keyword evidence="2" id="KW-1133">Transmembrane helix</keyword>
<reference evidence="3" key="1">
    <citation type="submission" date="2020-08" db="EMBL/GenBank/DDBJ databases">
        <title>Taxonomic study for Lactobacillus species isolated from hardwood bark.</title>
        <authorList>
            <person name="Tohno M."/>
            <person name="Tanizawa Y."/>
        </authorList>
    </citation>
    <scope>NUCLEOTIDE SEQUENCE</scope>
    <source>
        <strain evidence="3">B40</strain>
    </source>
</reference>
<evidence type="ECO:0000313" key="4">
    <source>
        <dbReference type="Proteomes" id="UP000677218"/>
    </source>
</evidence>
<feature type="transmembrane region" description="Helical" evidence="2">
    <location>
        <begin position="221"/>
        <end position="238"/>
    </location>
</feature>
<accession>A0A916VHJ9</accession>
<dbReference type="Pfam" id="PF06570">
    <property type="entry name" value="DUF1129"/>
    <property type="match status" value="1"/>
</dbReference>
<gene>
    <name evidence="3" type="ORF">LCB40_02780</name>
</gene>